<organism evidence="1">
    <name type="scientific">Cucumis melo</name>
    <name type="common">Muskmelon</name>
    <dbReference type="NCBI Taxonomy" id="3656"/>
    <lineage>
        <taxon>Eukaryota</taxon>
        <taxon>Viridiplantae</taxon>
        <taxon>Streptophyta</taxon>
        <taxon>Embryophyta</taxon>
        <taxon>Tracheophyta</taxon>
        <taxon>Spermatophyta</taxon>
        <taxon>Magnoliopsida</taxon>
        <taxon>eudicotyledons</taxon>
        <taxon>Gunneridae</taxon>
        <taxon>Pentapetalae</taxon>
        <taxon>rosids</taxon>
        <taxon>fabids</taxon>
        <taxon>Cucurbitales</taxon>
        <taxon>Cucurbitaceae</taxon>
        <taxon>Benincaseae</taxon>
        <taxon>Cucumis</taxon>
    </lineage>
</organism>
<dbReference type="AlphaFoldDB" id="A0A9I9EAB7"/>
<accession>A0A9I9EAB7</accession>
<name>A0A9I9EAB7_CUCME</name>
<reference evidence="1" key="1">
    <citation type="submission" date="2023-03" db="UniProtKB">
        <authorList>
            <consortium name="EnsemblPlants"/>
        </authorList>
    </citation>
    <scope>IDENTIFICATION</scope>
</reference>
<sequence length="95" mass="11311">MNYEIFNESEKERRSTTHRLRNIKSVLGYRSPEKRIYIYTVLGYRPLTKGRYTLPMRGKNFGLHTVGGRGSTLSMRRWVEGFWEKKVLLREEGIN</sequence>
<protein>
    <submittedName>
        <fullName evidence="1">Uncharacterized protein</fullName>
    </submittedName>
</protein>
<dbReference type="Gramene" id="MELO3C030988.2.1">
    <property type="protein sequence ID" value="MELO3C030988.2.1"/>
    <property type="gene ID" value="MELO3C030988.2"/>
</dbReference>
<evidence type="ECO:0000313" key="1">
    <source>
        <dbReference type="EnsemblPlants" id="MELO3C030988.2.1"/>
    </source>
</evidence>
<proteinExistence type="predicted"/>
<dbReference type="EnsemblPlants" id="MELO3C030988.2.1">
    <property type="protein sequence ID" value="MELO3C030988.2.1"/>
    <property type="gene ID" value="MELO3C030988.2"/>
</dbReference>